<name>A0A7H9EIP7_9LACO</name>
<organism evidence="2 3">
    <name type="scientific">Ligilactobacillus saerimneri</name>
    <dbReference type="NCBI Taxonomy" id="228229"/>
    <lineage>
        <taxon>Bacteria</taxon>
        <taxon>Bacillati</taxon>
        <taxon>Bacillota</taxon>
        <taxon>Bacilli</taxon>
        <taxon>Lactobacillales</taxon>
        <taxon>Lactobacillaceae</taxon>
        <taxon>Ligilactobacillus</taxon>
    </lineage>
</organism>
<keyword evidence="1" id="KW-0472">Membrane</keyword>
<dbReference type="KEGG" id="lsw:GTO87_02000"/>
<dbReference type="AlphaFoldDB" id="A0A7H9EIP7"/>
<reference evidence="2 3" key="1">
    <citation type="submission" date="2020-01" db="EMBL/GenBank/DDBJ databases">
        <title>Complete and circular genome sequences of six lactobacillus isolates from horses.</title>
        <authorList>
            <person name="Hassan H.M."/>
        </authorList>
    </citation>
    <scope>NUCLEOTIDE SEQUENCE [LARGE SCALE GENOMIC DNA]</scope>
    <source>
        <strain evidence="2 3">1A</strain>
    </source>
</reference>
<feature type="transmembrane region" description="Helical" evidence="1">
    <location>
        <begin position="92"/>
        <end position="118"/>
    </location>
</feature>
<keyword evidence="1" id="KW-0812">Transmembrane</keyword>
<evidence type="ECO:0000313" key="3">
    <source>
        <dbReference type="Proteomes" id="UP000510886"/>
    </source>
</evidence>
<evidence type="ECO:0000313" key="2">
    <source>
        <dbReference type="EMBL" id="QLL77501.1"/>
    </source>
</evidence>
<feature type="transmembrane region" description="Helical" evidence="1">
    <location>
        <begin position="31"/>
        <end position="49"/>
    </location>
</feature>
<dbReference type="PANTHER" id="PTHR37309:SF1">
    <property type="entry name" value="SLR0284 PROTEIN"/>
    <property type="match status" value="1"/>
</dbReference>
<evidence type="ECO:0000256" key="1">
    <source>
        <dbReference type="SAM" id="Phobius"/>
    </source>
</evidence>
<feature type="transmembrane region" description="Helical" evidence="1">
    <location>
        <begin position="7"/>
        <end position="25"/>
    </location>
</feature>
<dbReference type="RefSeq" id="WP_180849344.1">
    <property type="nucleotide sequence ID" value="NZ_CP047418.1"/>
</dbReference>
<keyword evidence="1" id="KW-1133">Transmembrane helix</keyword>
<protein>
    <submittedName>
        <fullName evidence="2">Phage holin family protein</fullName>
    </submittedName>
</protein>
<feature type="transmembrane region" description="Helical" evidence="1">
    <location>
        <begin position="56"/>
        <end position="80"/>
    </location>
</feature>
<dbReference type="PANTHER" id="PTHR37309">
    <property type="entry name" value="SLR0284 PROTEIN"/>
    <property type="match status" value="1"/>
</dbReference>
<sequence>MIFTNQLGFFQRVLVNGIAFIALAGLMPNQFYVSGILVAFVAAIVLGLLNALVKPILILLSLPITVLSMGLFYFVINALMLQMTSAFMGSSFYFASFGVTFLVALILSAVNVIISTYLQRH</sequence>
<proteinExistence type="predicted"/>
<dbReference type="Pfam" id="PF04020">
    <property type="entry name" value="Phage_holin_4_2"/>
    <property type="match status" value="1"/>
</dbReference>
<dbReference type="EMBL" id="CP047418">
    <property type="protein sequence ID" value="QLL77501.1"/>
    <property type="molecule type" value="Genomic_DNA"/>
</dbReference>
<dbReference type="InterPro" id="IPR007165">
    <property type="entry name" value="Phage_holin_4_2"/>
</dbReference>
<accession>A0A7H9EIP7</accession>
<dbReference type="Proteomes" id="UP000510886">
    <property type="component" value="Chromosome"/>
</dbReference>
<gene>
    <name evidence="2" type="ORF">GTO87_02000</name>
</gene>